<evidence type="ECO:0000313" key="3">
    <source>
        <dbReference type="Proteomes" id="UP001597343"/>
    </source>
</evidence>
<dbReference type="SUPFAM" id="SSF54909">
    <property type="entry name" value="Dimeric alpha+beta barrel"/>
    <property type="match status" value="1"/>
</dbReference>
<dbReference type="PROSITE" id="PS51725">
    <property type="entry name" value="ABM"/>
    <property type="match status" value="1"/>
</dbReference>
<comment type="caution">
    <text evidence="2">The sequence shown here is derived from an EMBL/GenBank/DDBJ whole genome shotgun (WGS) entry which is preliminary data.</text>
</comment>
<dbReference type="RefSeq" id="WP_386049405.1">
    <property type="nucleotide sequence ID" value="NZ_JBHUIO010000011.1"/>
</dbReference>
<dbReference type="Gene3D" id="3.30.70.100">
    <property type="match status" value="1"/>
</dbReference>
<gene>
    <name evidence="2" type="ORF">ACFSOY_19065</name>
</gene>
<proteinExistence type="predicted"/>
<protein>
    <submittedName>
        <fullName evidence="2">Antibiotic biosynthesis monooxygenase</fullName>
    </submittedName>
</protein>
<dbReference type="InterPro" id="IPR011008">
    <property type="entry name" value="Dimeric_a/b-barrel"/>
</dbReference>
<dbReference type="GO" id="GO:0004497">
    <property type="term" value="F:monooxygenase activity"/>
    <property type="evidence" value="ECO:0007669"/>
    <property type="project" value="UniProtKB-KW"/>
</dbReference>
<keyword evidence="2" id="KW-0503">Monooxygenase</keyword>
<keyword evidence="3" id="KW-1185">Reference proteome</keyword>
<dbReference type="PANTHER" id="PTHR34474:SF1">
    <property type="entry name" value="HEME-DEGRADING MONOOXYGENASE HMOA"/>
    <property type="match status" value="1"/>
</dbReference>
<sequence>MFVETLTIVVNEGFSDQVVARFSKEGAVEKSNGFLDLSVLVKKASKGEEEVIVLIRWESKAHWKEWEMSDAHIQGHKRSREQGRPEYILRSHSSVYEVKAIKTA</sequence>
<evidence type="ECO:0000259" key="1">
    <source>
        <dbReference type="PROSITE" id="PS51725"/>
    </source>
</evidence>
<dbReference type="InterPro" id="IPR007138">
    <property type="entry name" value="ABM_dom"/>
</dbReference>
<name>A0ABW5A3K7_9BACL</name>
<dbReference type="EMBL" id="JBHUIO010000011">
    <property type="protein sequence ID" value="MFD2172070.1"/>
    <property type="molecule type" value="Genomic_DNA"/>
</dbReference>
<dbReference type="InterPro" id="IPR050404">
    <property type="entry name" value="Heme-degrading_MO"/>
</dbReference>
<dbReference type="Pfam" id="PF03992">
    <property type="entry name" value="ABM"/>
    <property type="match status" value="1"/>
</dbReference>
<dbReference type="PANTHER" id="PTHR34474">
    <property type="entry name" value="SIGNAL TRANSDUCTION PROTEIN TRAP"/>
    <property type="match status" value="1"/>
</dbReference>
<accession>A0ABW5A3K7</accession>
<keyword evidence="2" id="KW-0560">Oxidoreductase</keyword>
<organism evidence="2 3">
    <name type="scientific">Tumebacillus lipolyticus</name>
    <dbReference type="NCBI Taxonomy" id="1280370"/>
    <lineage>
        <taxon>Bacteria</taxon>
        <taxon>Bacillati</taxon>
        <taxon>Bacillota</taxon>
        <taxon>Bacilli</taxon>
        <taxon>Bacillales</taxon>
        <taxon>Alicyclobacillaceae</taxon>
        <taxon>Tumebacillus</taxon>
    </lineage>
</organism>
<feature type="domain" description="ABM" evidence="1">
    <location>
        <begin position="2"/>
        <end position="96"/>
    </location>
</feature>
<dbReference type="Proteomes" id="UP001597343">
    <property type="component" value="Unassembled WGS sequence"/>
</dbReference>
<evidence type="ECO:0000313" key="2">
    <source>
        <dbReference type="EMBL" id="MFD2172070.1"/>
    </source>
</evidence>
<reference evidence="3" key="1">
    <citation type="journal article" date="2019" name="Int. J. Syst. Evol. Microbiol.">
        <title>The Global Catalogue of Microorganisms (GCM) 10K type strain sequencing project: providing services to taxonomists for standard genome sequencing and annotation.</title>
        <authorList>
            <consortium name="The Broad Institute Genomics Platform"/>
            <consortium name="The Broad Institute Genome Sequencing Center for Infectious Disease"/>
            <person name="Wu L."/>
            <person name="Ma J."/>
        </authorList>
    </citation>
    <scope>NUCLEOTIDE SEQUENCE [LARGE SCALE GENOMIC DNA]</scope>
    <source>
        <strain evidence="3">CGMCC 1.13574</strain>
    </source>
</reference>